<dbReference type="PANTHER" id="PTHR44051:SF9">
    <property type="entry name" value="GLUTATHIONE S-TRANSFERASE 1"/>
    <property type="match status" value="1"/>
</dbReference>
<evidence type="ECO:0000256" key="1">
    <source>
        <dbReference type="ARBA" id="ARBA00012452"/>
    </source>
</evidence>
<evidence type="ECO:0000259" key="4">
    <source>
        <dbReference type="PROSITE" id="PS50404"/>
    </source>
</evidence>
<dbReference type="PROSITE" id="PS50405">
    <property type="entry name" value="GST_CTER"/>
    <property type="match status" value="1"/>
</dbReference>
<dbReference type="SUPFAM" id="SSF52833">
    <property type="entry name" value="Thioredoxin-like"/>
    <property type="match status" value="1"/>
</dbReference>
<accession>A0A6L6PV14</accession>
<dbReference type="CDD" id="cd03189">
    <property type="entry name" value="GST_C_GTT1_like"/>
    <property type="match status" value="1"/>
</dbReference>
<evidence type="ECO:0000259" key="5">
    <source>
        <dbReference type="PROSITE" id="PS50405"/>
    </source>
</evidence>
<dbReference type="InterPro" id="IPR040079">
    <property type="entry name" value="Glutathione_S-Trfase"/>
</dbReference>
<protein>
    <recommendedName>
        <fullName evidence="1">glutathione transferase</fullName>
        <ecNumber evidence="1">2.5.1.18</ecNumber>
    </recommendedName>
</protein>
<dbReference type="FunFam" id="3.40.30.10:FF:000156">
    <property type="entry name" value="Glutathione S-transferase 1"/>
    <property type="match status" value="1"/>
</dbReference>
<dbReference type="InterPro" id="IPR036282">
    <property type="entry name" value="Glutathione-S-Trfase_C_sf"/>
</dbReference>
<name>A0A6L6PV14_9BURK</name>
<dbReference type="Pfam" id="PF02798">
    <property type="entry name" value="GST_N"/>
    <property type="match status" value="1"/>
</dbReference>
<evidence type="ECO:0000256" key="2">
    <source>
        <dbReference type="ARBA" id="ARBA00022679"/>
    </source>
</evidence>
<dbReference type="InterPro" id="IPR004045">
    <property type="entry name" value="Glutathione_S-Trfase_N"/>
</dbReference>
<organism evidence="6 7">
    <name type="scientific">Pseudoduganella ginsengisoli</name>
    <dbReference type="NCBI Taxonomy" id="1462440"/>
    <lineage>
        <taxon>Bacteria</taxon>
        <taxon>Pseudomonadati</taxon>
        <taxon>Pseudomonadota</taxon>
        <taxon>Betaproteobacteria</taxon>
        <taxon>Burkholderiales</taxon>
        <taxon>Oxalobacteraceae</taxon>
        <taxon>Telluria group</taxon>
        <taxon>Pseudoduganella</taxon>
    </lineage>
</organism>
<dbReference type="SFLD" id="SFLDS00019">
    <property type="entry name" value="Glutathione_Transferase_(cytos"/>
    <property type="match status" value="1"/>
</dbReference>
<reference evidence="6 7" key="1">
    <citation type="submission" date="2019-11" db="EMBL/GenBank/DDBJ databases">
        <title>Type strains purchased from KCTC, JCM and DSMZ.</title>
        <authorList>
            <person name="Lu H."/>
        </authorList>
    </citation>
    <scope>NUCLEOTIDE SEQUENCE [LARGE SCALE GENOMIC DNA]</scope>
    <source>
        <strain evidence="6 7">KCTC 42409</strain>
    </source>
</reference>
<dbReference type="Proteomes" id="UP000484015">
    <property type="component" value="Unassembled WGS sequence"/>
</dbReference>
<dbReference type="PROSITE" id="PS50404">
    <property type="entry name" value="GST_NTER"/>
    <property type="match status" value="1"/>
</dbReference>
<feature type="domain" description="GST C-terminal" evidence="5">
    <location>
        <begin position="87"/>
        <end position="239"/>
    </location>
</feature>
<dbReference type="GO" id="GO:0004364">
    <property type="term" value="F:glutathione transferase activity"/>
    <property type="evidence" value="ECO:0007669"/>
    <property type="project" value="UniProtKB-EC"/>
</dbReference>
<dbReference type="SFLD" id="SFLDG01150">
    <property type="entry name" value="Main.1:_Beta-like"/>
    <property type="match status" value="1"/>
</dbReference>
<comment type="caution">
    <text evidence="6">The sequence shown here is derived from an EMBL/GenBank/DDBJ whole genome shotgun (WGS) entry which is preliminary data.</text>
</comment>
<dbReference type="InterPro" id="IPR036249">
    <property type="entry name" value="Thioredoxin-like_sf"/>
</dbReference>
<keyword evidence="2 6" id="KW-0808">Transferase</keyword>
<proteinExistence type="predicted"/>
<dbReference type="OrthoDB" id="9810080at2"/>
<keyword evidence="7" id="KW-1185">Reference proteome</keyword>
<comment type="catalytic activity">
    <reaction evidence="3">
        <text>RX + glutathione = an S-substituted glutathione + a halide anion + H(+)</text>
        <dbReference type="Rhea" id="RHEA:16437"/>
        <dbReference type="ChEBI" id="CHEBI:15378"/>
        <dbReference type="ChEBI" id="CHEBI:16042"/>
        <dbReference type="ChEBI" id="CHEBI:17792"/>
        <dbReference type="ChEBI" id="CHEBI:57925"/>
        <dbReference type="ChEBI" id="CHEBI:90779"/>
        <dbReference type="EC" id="2.5.1.18"/>
    </reaction>
</comment>
<dbReference type="EMBL" id="WNLA01000001">
    <property type="protein sequence ID" value="MTW01295.1"/>
    <property type="molecule type" value="Genomic_DNA"/>
</dbReference>
<dbReference type="SUPFAM" id="SSF47616">
    <property type="entry name" value="GST C-terminal domain-like"/>
    <property type="match status" value="1"/>
</dbReference>
<feature type="domain" description="GST N-terminal" evidence="4">
    <location>
        <begin position="1"/>
        <end position="81"/>
    </location>
</feature>
<dbReference type="GO" id="GO:0005737">
    <property type="term" value="C:cytoplasm"/>
    <property type="evidence" value="ECO:0007669"/>
    <property type="project" value="UniProtKB-ARBA"/>
</dbReference>
<evidence type="ECO:0000256" key="3">
    <source>
        <dbReference type="ARBA" id="ARBA00047960"/>
    </source>
</evidence>
<dbReference type="EC" id="2.5.1.18" evidence="1"/>
<dbReference type="CDD" id="cd03046">
    <property type="entry name" value="GST_N_GTT1_like"/>
    <property type="match status" value="1"/>
</dbReference>
<dbReference type="RefSeq" id="WP_155437629.1">
    <property type="nucleotide sequence ID" value="NZ_WNLA01000001.1"/>
</dbReference>
<evidence type="ECO:0000313" key="6">
    <source>
        <dbReference type="EMBL" id="MTW01295.1"/>
    </source>
</evidence>
<dbReference type="InterPro" id="IPR010987">
    <property type="entry name" value="Glutathione-S-Trfase_C-like"/>
</dbReference>
<evidence type="ECO:0000313" key="7">
    <source>
        <dbReference type="Proteomes" id="UP000484015"/>
    </source>
</evidence>
<dbReference type="PANTHER" id="PTHR44051">
    <property type="entry name" value="GLUTATHIONE S-TRANSFERASE-RELATED"/>
    <property type="match status" value="1"/>
</dbReference>
<dbReference type="AlphaFoldDB" id="A0A6L6PV14"/>
<dbReference type="SFLD" id="SFLDG00358">
    <property type="entry name" value="Main_(cytGST)"/>
    <property type="match status" value="1"/>
</dbReference>
<gene>
    <name evidence="6" type="ORF">GM668_04240</name>
</gene>
<dbReference type="GO" id="GO:0004601">
    <property type="term" value="F:peroxidase activity"/>
    <property type="evidence" value="ECO:0007669"/>
    <property type="project" value="UniProtKB-ARBA"/>
</dbReference>
<dbReference type="Gene3D" id="3.40.30.10">
    <property type="entry name" value="Glutaredoxin"/>
    <property type="match status" value="1"/>
</dbReference>
<sequence length="239" mass="25997">MIVVHHLNNSRSQRVLWLLEELGLKYEIVRYQRDAKTMLAPPSLRAIHPLGKSPVITDGDVTVAESGAIIEYLVERYGNGKLVPAAGTPDKLRWRYFMHYAEGSLMTPLLMKLVFDRVESAPAPFFVKPIAKAIAHKVKSTYIQPQIASHLDYLEGELAKAPWFSGAEFGAADVQMSFPLEAAAARGGLSSVGGKTAGSASGGASANSHPKLMAFLERIHARPAYKKALEAGGPYELLK</sequence>
<dbReference type="Gene3D" id="1.20.1050.10">
    <property type="match status" value="1"/>
</dbReference>